<evidence type="ECO:0000256" key="1">
    <source>
        <dbReference type="ARBA" id="ARBA00022737"/>
    </source>
</evidence>
<dbReference type="Pfam" id="PF01381">
    <property type="entry name" value="HTH_3"/>
    <property type="match status" value="1"/>
</dbReference>
<proteinExistence type="predicted"/>
<dbReference type="KEGG" id="kpul:GXN76_08215"/>
<dbReference type="AlphaFoldDB" id="A0A7D3Y9S0"/>
<accession>A0A7D3Y9S0</accession>
<dbReference type="Pfam" id="PF13424">
    <property type="entry name" value="TPR_12"/>
    <property type="match status" value="1"/>
</dbReference>
<dbReference type="EMBL" id="CP048104">
    <property type="protein sequence ID" value="QKG84461.1"/>
    <property type="molecule type" value="Genomic_DNA"/>
</dbReference>
<dbReference type="SMART" id="SM00028">
    <property type="entry name" value="TPR"/>
    <property type="match status" value="6"/>
</dbReference>
<feature type="repeat" description="TPR" evidence="3">
    <location>
        <begin position="320"/>
        <end position="353"/>
    </location>
</feature>
<keyword evidence="1" id="KW-0677">Repeat</keyword>
<gene>
    <name evidence="5" type="ORF">GXN76_08215</name>
</gene>
<protein>
    <submittedName>
        <fullName evidence="5">Helix-turn-helix transcriptional regulator</fullName>
    </submittedName>
</protein>
<dbReference type="SUPFAM" id="SSF48452">
    <property type="entry name" value="TPR-like"/>
    <property type="match status" value="2"/>
</dbReference>
<dbReference type="PANTHER" id="PTHR45641">
    <property type="entry name" value="TETRATRICOPEPTIDE REPEAT PROTEIN (AFU_ORTHOLOGUE AFUA_6G03870)"/>
    <property type="match status" value="1"/>
</dbReference>
<reference evidence="5 6" key="1">
    <citation type="submission" date="2020-01" db="EMBL/GenBank/DDBJ databases">
        <authorList>
            <person name="Gulvik C.A."/>
            <person name="Batra D.G."/>
        </authorList>
    </citation>
    <scope>NUCLEOTIDE SEQUENCE [LARGE SCALE GENOMIC DNA]</scope>
    <source>
        <strain evidence="5 6">W9323</strain>
    </source>
</reference>
<dbReference type="InterPro" id="IPR011990">
    <property type="entry name" value="TPR-like_helical_dom_sf"/>
</dbReference>
<dbReference type="SUPFAM" id="SSF47413">
    <property type="entry name" value="lambda repressor-like DNA-binding domains"/>
    <property type="match status" value="1"/>
</dbReference>
<evidence type="ECO:0000313" key="6">
    <source>
        <dbReference type="Proteomes" id="UP000503088"/>
    </source>
</evidence>
<dbReference type="Pfam" id="PF13181">
    <property type="entry name" value="TPR_8"/>
    <property type="match status" value="1"/>
</dbReference>
<dbReference type="PANTHER" id="PTHR45641:SF19">
    <property type="entry name" value="NEPHROCYSTIN-3"/>
    <property type="match status" value="1"/>
</dbReference>
<dbReference type="InterPro" id="IPR001387">
    <property type="entry name" value="Cro/C1-type_HTH"/>
</dbReference>
<dbReference type="Proteomes" id="UP000503088">
    <property type="component" value="Chromosome"/>
</dbReference>
<dbReference type="PROSITE" id="PS50005">
    <property type="entry name" value="TPR"/>
    <property type="match status" value="3"/>
</dbReference>
<dbReference type="Gene3D" id="1.25.40.10">
    <property type="entry name" value="Tetratricopeptide repeat domain"/>
    <property type="match status" value="2"/>
</dbReference>
<dbReference type="Gene3D" id="1.10.260.40">
    <property type="entry name" value="lambda repressor-like DNA-binding domains"/>
    <property type="match status" value="1"/>
</dbReference>
<keyword evidence="2 3" id="KW-0802">TPR repeat</keyword>
<dbReference type="InterPro" id="IPR019734">
    <property type="entry name" value="TPR_rpt"/>
</dbReference>
<feature type="domain" description="HTH cro/C1-type" evidence="4">
    <location>
        <begin position="13"/>
        <end position="66"/>
    </location>
</feature>
<feature type="repeat" description="TPR" evidence="3">
    <location>
        <begin position="280"/>
        <end position="313"/>
    </location>
</feature>
<organism evidence="5 6">
    <name type="scientific">Kroppenstedtia pulmonis</name>
    <dbReference type="NCBI Taxonomy" id="1380685"/>
    <lineage>
        <taxon>Bacteria</taxon>
        <taxon>Bacillati</taxon>
        <taxon>Bacillota</taxon>
        <taxon>Bacilli</taxon>
        <taxon>Bacillales</taxon>
        <taxon>Thermoactinomycetaceae</taxon>
        <taxon>Kroppenstedtia</taxon>
    </lineage>
</organism>
<dbReference type="PROSITE" id="PS50943">
    <property type="entry name" value="HTH_CROC1"/>
    <property type="match status" value="1"/>
</dbReference>
<evidence type="ECO:0000256" key="2">
    <source>
        <dbReference type="ARBA" id="ARBA00022803"/>
    </source>
</evidence>
<evidence type="ECO:0000259" key="4">
    <source>
        <dbReference type="PROSITE" id="PS50943"/>
    </source>
</evidence>
<dbReference type="SMART" id="SM00530">
    <property type="entry name" value="HTH_XRE"/>
    <property type="match status" value="1"/>
</dbReference>
<dbReference type="RefSeq" id="WP_173222170.1">
    <property type="nucleotide sequence ID" value="NZ_CP048104.1"/>
</dbReference>
<evidence type="ECO:0000313" key="5">
    <source>
        <dbReference type="EMBL" id="QKG84461.1"/>
    </source>
</evidence>
<keyword evidence="6" id="KW-1185">Reference proteome</keyword>
<sequence length="444" mass="52172">MTHVDVNEIGEIIRKVRKEKGLRLEDLADENISPATISNLERGVPHVKHDKLTYLMEKLNIKINQIPDLIMKEHQKLQHLQFNLFAIESLRDNGYPEEALCKIDELDIDDSNPYIAHIHLLKGKCYNSLGKWKKAERAFFNAIRHMNNNHSDKQSNIEAASFTGLSLCSFFQNNLDQALVYTESGLEAFVEDGERSQYKYVLFQNKAMFLEKQGRPIEALKVVQDSWNFLPKIEQIEVILGFYWLRAELLRHTGLYQDAIHYAKEGLEKARFNHEYCRQFDLWTVLGSTYMALKEWDQAESCFELALKLKDRFPNGEILTSAYARLGILYMYQKKWNEAKDAILKAIQKGEEFNDAPRLAYAFIVMGHYYQKRKEFNEAITYYQRSLDLARNHNYRQKERLALHLLAECLEEIDEQEFQSCVRNMYIAQKNIYHEEGIALEKME</sequence>
<evidence type="ECO:0000256" key="3">
    <source>
        <dbReference type="PROSITE-ProRule" id="PRU00339"/>
    </source>
</evidence>
<dbReference type="CDD" id="cd00093">
    <property type="entry name" value="HTH_XRE"/>
    <property type="match status" value="1"/>
</dbReference>
<name>A0A7D3Y9S0_9BACL</name>
<feature type="repeat" description="TPR" evidence="3">
    <location>
        <begin position="360"/>
        <end position="393"/>
    </location>
</feature>
<dbReference type="InterPro" id="IPR010982">
    <property type="entry name" value="Lambda_DNA-bd_dom_sf"/>
</dbReference>
<dbReference type="GO" id="GO:0003677">
    <property type="term" value="F:DNA binding"/>
    <property type="evidence" value="ECO:0007669"/>
    <property type="project" value="InterPro"/>
</dbReference>